<evidence type="ECO:0000313" key="2">
    <source>
        <dbReference type="Proteomes" id="UP000054937"/>
    </source>
</evidence>
<keyword evidence="2" id="KW-1185">Reference proteome</keyword>
<reference evidence="1 2" key="1">
    <citation type="journal article" date="2015" name="Sci. Rep.">
        <title>Genome of the facultative scuticociliatosis pathogen Pseudocohnilembus persalinus provides insight into its virulence through horizontal gene transfer.</title>
        <authorList>
            <person name="Xiong J."/>
            <person name="Wang G."/>
            <person name="Cheng J."/>
            <person name="Tian M."/>
            <person name="Pan X."/>
            <person name="Warren A."/>
            <person name="Jiang C."/>
            <person name="Yuan D."/>
            <person name="Miao W."/>
        </authorList>
    </citation>
    <scope>NUCLEOTIDE SEQUENCE [LARGE SCALE GENOMIC DNA]</scope>
    <source>
        <strain evidence="1">36N120E</strain>
    </source>
</reference>
<organism evidence="1 2">
    <name type="scientific">Pseudocohnilembus persalinus</name>
    <name type="common">Ciliate</name>
    <dbReference type="NCBI Taxonomy" id="266149"/>
    <lineage>
        <taxon>Eukaryota</taxon>
        <taxon>Sar</taxon>
        <taxon>Alveolata</taxon>
        <taxon>Ciliophora</taxon>
        <taxon>Intramacronucleata</taxon>
        <taxon>Oligohymenophorea</taxon>
        <taxon>Scuticociliatia</taxon>
        <taxon>Philasterida</taxon>
        <taxon>Pseudocohnilembidae</taxon>
        <taxon>Pseudocohnilembus</taxon>
    </lineage>
</organism>
<dbReference type="InParanoid" id="A0A0V0QVC2"/>
<accession>A0A0V0QVC2</accession>
<dbReference type="Proteomes" id="UP000054937">
    <property type="component" value="Unassembled WGS sequence"/>
</dbReference>
<name>A0A0V0QVC2_PSEPJ</name>
<protein>
    <submittedName>
        <fullName evidence="1">Uncharacterized protein</fullName>
    </submittedName>
</protein>
<proteinExistence type="predicted"/>
<gene>
    <name evidence="1" type="ORF">PPERSA_12853</name>
</gene>
<dbReference type="EMBL" id="LDAU01000099">
    <property type="protein sequence ID" value="KRX06164.1"/>
    <property type="molecule type" value="Genomic_DNA"/>
</dbReference>
<sequence>MRQQTEDFLQQFGKNGMVRQISNSVESFSTCCSYSNMRLSNKGTVLQKINWQFYQEKQIENLEKNKKQNEINIMNQTKKENDFSKKLRQNRLRTNKVRKNLISYENFGENETVQIQNQNKEKSVKNLFQRENIKQNQFENQELKVIQQQCNNSINQIQNDNQNCVLNQNEWDQDSEDDIDNQINFNKKWHGNENFESMSDCNEQYENFDFDIEDLDMSQEQEN</sequence>
<comment type="caution">
    <text evidence="1">The sequence shown here is derived from an EMBL/GenBank/DDBJ whole genome shotgun (WGS) entry which is preliminary data.</text>
</comment>
<dbReference type="AlphaFoldDB" id="A0A0V0QVC2"/>
<evidence type="ECO:0000313" key="1">
    <source>
        <dbReference type="EMBL" id="KRX06164.1"/>
    </source>
</evidence>